<keyword evidence="2" id="KW-0812">Transmembrane</keyword>
<protein>
    <submittedName>
        <fullName evidence="3">Uncharacterized protein</fullName>
    </submittedName>
</protein>
<evidence type="ECO:0000313" key="3">
    <source>
        <dbReference type="EMBL" id="BDG02953.1"/>
    </source>
</evidence>
<organism evidence="3 4">
    <name type="scientific">Anaeromyxobacter oryzae</name>
    <dbReference type="NCBI Taxonomy" id="2918170"/>
    <lineage>
        <taxon>Bacteria</taxon>
        <taxon>Pseudomonadati</taxon>
        <taxon>Myxococcota</taxon>
        <taxon>Myxococcia</taxon>
        <taxon>Myxococcales</taxon>
        <taxon>Cystobacterineae</taxon>
        <taxon>Anaeromyxobacteraceae</taxon>
        <taxon>Anaeromyxobacter</taxon>
    </lineage>
</organism>
<dbReference type="Proteomes" id="UP001162891">
    <property type="component" value="Chromosome"/>
</dbReference>
<dbReference type="EMBL" id="AP025591">
    <property type="protein sequence ID" value="BDG02953.1"/>
    <property type="molecule type" value="Genomic_DNA"/>
</dbReference>
<feature type="transmembrane region" description="Helical" evidence="2">
    <location>
        <begin position="64"/>
        <end position="86"/>
    </location>
</feature>
<sequence>MARGATLLTTVTTEPAGGPVEAHPRPGSARATTPDTLQCLRCQLLGRRRLTCTRADVCREIPHFYPLGPLLLLAWLATAVAFVLAVM</sequence>
<keyword evidence="2" id="KW-1133">Transmembrane helix</keyword>
<evidence type="ECO:0000256" key="1">
    <source>
        <dbReference type="SAM" id="MobiDB-lite"/>
    </source>
</evidence>
<gene>
    <name evidence="3" type="ORF">AMOR_19490</name>
</gene>
<name>A0ABM7WTX4_9BACT</name>
<evidence type="ECO:0000256" key="2">
    <source>
        <dbReference type="SAM" id="Phobius"/>
    </source>
</evidence>
<reference evidence="4" key="1">
    <citation type="journal article" date="2022" name="Int. J. Syst. Evol. Microbiol.">
        <title>Anaeromyxobacter oryzae sp. nov., Anaeromyxobacter diazotrophicus sp. nov. and Anaeromyxobacter paludicola sp. nov., isolated from paddy soils.</title>
        <authorList>
            <person name="Itoh H."/>
            <person name="Xu Z."/>
            <person name="Mise K."/>
            <person name="Masuda Y."/>
            <person name="Ushijima N."/>
            <person name="Hayakawa C."/>
            <person name="Shiratori Y."/>
            <person name="Senoo K."/>
        </authorList>
    </citation>
    <scope>NUCLEOTIDE SEQUENCE [LARGE SCALE GENOMIC DNA]</scope>
    <source>
        <strain evidence="4">Red232</strain>
    </source>
</reference>
<dbReference type="RefSeq" id="WP_248360631.1">
    <property type="nucleotide sequence ID" value="NZ_AP025591.1"/>
</dbReference>
<keyword evidence="4" id="KW-1185">Reference proteome</keyword>
<keyword evidence="2" id="KW-0472">Membrane</keyword>
<feature type="region of interest" description="Disordered" evidence="1">
    <location>
        <begin position="1"/>
        <end position="32"/>
    </location>
</feature>
<evidence type="ECO:0000313" key="4">
    <source>
        <dbReference type="Proteomes" id="UP001162891"/>
    </source>
</evidence>
<proteinExistence type="predicted"/>
<accession>A0ABM7WTX4</accession>